<dbReference type="Gene3D" id="2.180.10.10">
    <property type="entry name" value="RHS repeat-associated core"/>
    <property type="match status" value="2"/>
</dbReference>
<dbReference type="InterPro" id="IPR056823">
    <property type="entry name" value="TEN-like_YD-shell"/>
</dbReference>
<dbReference type="InterPro" id="IPR050708">
    <property type="entry name" value="T6SS_VgrG/RHS"/>
</dbReference>
<evidence type="ECO:0000256" key="1">
    <source>
        <dbReference type="ARBA" id="ARBA00022737"/>
    </source>
</evidence>
<name>A0A857JSQ1_9ALTE</name>
<dbReference type="EC" id="3.1.-.-" evidence="4"/>
<keyword evidence="4" id="KW-0614">Plasmid</keyword>
<dbReference type="PANTHER" id="PTHR32305">
    <property type="match status" value="1"/>
</dbReference>
<dbReference type="Pfam" id="PF25023">
    <property type="entry name" value="TEN_YD-shell"/>
    <property type="match status" value="2"/>
</dbReference>
<evidence type="ECO:0000259" key="3">
    <source>
        <dbReference type="Pfam" id="PF25023"/>
    </source>
</evidence>
<dbReference type="Proteomes" id="UP000464524">
    <property type="component" value="Plasmid unnamed"/>
</dbReference>
<evidence type="ECO:0000313" key="4">
    <source>
        <dbReference type="EMBL" id="QHJ14007.1"/>
    </source>
</evidence>
<evidence type="ECO:0000313" key="5">
    <source>
        <dbReference type="Proteomes" id="UP000464524"/>
    </source>
</evidence>
<proteinExistence type="predicted"/>
<keyword evidence="5" id="KW-1185">Reference proteome</keyword>
<organism evidence="4 5">
    <name type="scientific">Paraglaciecola mesophila</name>
    <dbReference type="NCBI Taxonomy" id="197222"/>
    <lineage>
        <taxon>Bacteria</taxon>
        <taxon>Pseudomonadati</taxon>
        <taxon>Pseudomonadota</taxon>
        <taxon>Gammaproteobacteria</taxon>
        <taxon>Alteromonadales</taxon>
        <taxon>Alteromonadaceae</taxon>
        <taxon>Paraglaciecola</taxon>
    </lineage>
</organism>
<dbReference type="RefSeq" id="WP_160182258.1">
    <property type="nucleotide sequence ID" value="NZ_CP047657.1"/>
</dbReference>
<dbReference type="KEGG" id="pmes:FX988_04289"/>
<keyword evidence="4" id="KW-0378">Hydrolase</keyword>
<gene>
    <name evidence="4" type="ORF">FX988_04289</name>
</gene>
<dbReference type="PANTHER" id="PTHR32305:SF15">
    <property type="entry name" value="PROTEIN RHSA-RELATED"/>
    <property type="match status" value="1"/>
</dbReference>
<accession>A0A857JSQ1</accession>
<feature type="domain" description="Teneurin-like YD-shell" evidence="3">
    <location>
        <begin position="941"/>
        <end position="1056"/>
    </location>
</feature>
<evidence type="ECO:0000256" key="2">
    <source>
        <dbReference type="SAM" id="MobiDB-lite"/>
    </source>
</evidence>
<geneLocation type="plasmid" evidence="4 5">
    <name>unnamed</name>
</geneLocation>
<reference evidence="4 5" key="1">
    <citation type="submission" date="2019-12" db="EMBL/GenBank/DDBJ databases">
        <title>Genome sequencing and assembly of endphytes of Porphyra tenera.</title>
        <authorList>
            <person name="Park J.M."/>
            <person name="Shin R."/>
            <person name="Jo S.H."/>
        </authorList>
    </citation>
    <scope>NUCLEOTIDE SEQUENCE [LARGE SCALE GENOMIC DNA]</scope>
    <source>
        <strain evidence="4 5">GPM4</strain>
        <plasmid evidence="4 5">unnamed</plasmid>
    </source>
</reference>
<protein>
    <submittedName>
        <fullName evidence="4">tRNA(Glu)-specific nuclease WapA</fullName>
        <ecNumber evidence="4">3.1.-.-</ecNumber>
    </submittedName>
</protein>
<feature type="domain" description="Teneurin-like YD-shell" evidence="3">
    <location>
        <begin position="1128"/>
        <end position="1420"/>
    </location>
</feature>
<dbReference type="OrthoDB" id="9806238at2"/>
<dbReference type="InterPro" id="IPR022385">
    <property type="entry name" value="Rhs_assc_core"/>
</dbReference>
<feature type="region of interest" description="Disordered" evidence="2">
    <location>
        <begin position="1539"/>
        <end position="1565"/>
    </location>
</feature>
<dbReference type="GO" id="GO:0016787">
    <property type="term" value="F:hydrolase activity"/>
    <property type="evidence" value="ECO:0007669"/>
    <property type="project" value="UniProtKB-KW"/>
</dbReference>
<keyword evidence="1" id="KW-0677">Repeat</keyword>
<sequence length="1565" mass="174184">MILDTSACSGPRWHFNNLTKYKLQQFNKIVFALFFSILSLISSSVVADDEDDSVAMEAEFATTYDLSRDEFDSRLKPLDFNLMGDSIDISSGAISFSITDVSLPGNSELEVAFRRRANEAQVSHNPRESGRRVYQPLADWTLDIPSVSTFRFRSGDEQMGVISDAGCFNTGDILVDESEHIAPHSTYVSQLALSGGVTINLPGGRSEQIVLTSLSASGERWASINDSEFLGASKYYSTLHCRGAYSEVTTKDGIKYFITKKVLLPATDIESYSRSSTFSFQNFNRYKEIHLATRAQDIHGNTVDWTYDSMGRLTKISSNDGRTIDVNYLGTSRHVSTVVANGRTWRYNYTTVTYSDTGGVFYSDEDRSGETTVLASVTQPDGKRWEYDISNLTNSRVFNRVSMSARVIAVTHPYGAQAEFELESKLQDVSAIDVDDYNRISVRRNNLSLIRKTITGPQLPTSVWTYDYEEPVIDSKGEGDFGVDLKRVTKTSPDGGFTEYFTFPPKNGNPVGEVQVEKVFSTQNGSLLRQTEYEFVISQPFGEIGSDTYTAGSFDHYLVEKTIKQNSDTYTSEFEYETDPSEENYSYGQPIVIKRFSNLPDRTTRKISHTYENIKSKWLLGLVSTSSFNDKLYYEYDYDSTGRLLSIDSFGADTIDYTYYTSGQQGGLVSTSTDGIGRVTKYLDYYRGIPKTVIRAFGTADSISTEREVDENGWITGVRDGKGQKDVVLRDSMGRITQIDPYGDWYNTNISYEFSNAAGMIQNIQRNEHKLTITYDGLLRTVLEKNEDLVNGWFAYKNTKFDSTGREVFSSYPSISPTHTLGVKFEYDVLGRVKREIQYPSIITTYDYLTDNKTITTDPDGFQTTTRKSGYGNANDGEVLFIESPESTTTQMSYDNWGNLSTLRRFGNQDSYSVDESHKYFYDFRMRLCRHQGDETGSKLIAYDNANQITMYSEGQASGNSCAAPDAGKISLTYDNLGQLTKTDFSDVTPDITRTYDDNGNILQINRGSTRWSYQYFDNDMIRTENLNIDGLNFKTSYDRDLSGHISKIIYPSGDAISQSPDALGRPTNLTGSNIAYSDVYASNVQYNLNHSLKSFDYGNGVQFTQGVNNRLLPDHLSVWHGSGGSRVNILDYQYTYDGRGNTVNINDGVNDSRSVSNTYDGLSRLVTSSSAFGDITFKYDAVGNLRKRSVIGGDALGGPQHNATMSFNSNNQVSNVTTIAGVRSFDYDTRGNVTNNGIYTFNYDLANQPIKSGPHSFVYDGNFKRAKKIVDGEVLYFVYTKSAGLVSHYNRTSSIHTDHIRLGKQLVARVESAGSYADYYQTTPFNDTLDDQPNQGLTGRDNYLPFGKSISNENISNRAIGFTGHVKDKSGLIYMQARYYDPVIGRFYSNDPVDFMGHLQRGNSPAHGFGRYTYANNNPYKYTDPNGEFAFLAWFATPPGIAALQYTGTALLGIMGGVAIHENVVEPMMNESSDSENKGQTKPEVGDCPACGGDTSNKPGKIGDAHGLKPKEVKEAIHGVKGNANLPGNPDVEVCNDCGEVFPQTEDGGLGDSIGNIEDEKGNR</sequence>
<dbReference type="EMBL" id="CP047657">
    <property type="protein sequence ID" value="QHJ14007.1"/>
    <property type="molecule type" value="Genomic_DNA"/>
</dbReference>
<dbReference type="NCBIfam" id="TIGR03696">
    <property type="entry name" value="Rhs_assc_core"/>
    <property type="match status" value="1"/>
</dbReference>